<evidence type="ECO:0000313" key="3">
    <source>
        <dbReference type="Proteomes" id="UP000288102"/>
    </source>
</evidence>
<comment type="caution">
    <text evidence="2">The sequence shown here is derived from an EMBL/GenBank/DDBJ whole genome shotgun (WGS) entry which is preliminary data.</text>
</comment>
<protein>
    <submittedName>
        <fullName evidence="2">Uncharacterized protein</fullName>
    </submittedName>
</protein>
<evidence type="ECO:0000256" key="1">
    <source>
        <dbReference type="SAM" id="Phobius"/>
    </source>
</evidence>
<keyword evidence="3" id="KW-1185">Reference proteome</keyword>
<name>A0A434A1I6_9FLAO</name>
<proteinExistence type="predicted"/>
<organism evidence="2 3">
    <name type="scientific">Flavobacterium cupreum</name>
    <dbReference type="NCBI Taxonomy" id="2133766"/>
    <lineage>
        <taxon>Bacteria</taxon>
        <taxon>Pseudomonadati</taxon>
        <taxon>Bacteroidota</taxon>
        <taxon>Flavobacteriia</taxon>
        <taxon>Flavobacteriales</taxon>
        <taxon>Flavobacteriaceae</taxon>
        <taxon>Flavobacterium</taxon>
    </lineage>
</organism>
<dbReference type="AlphaFoldDB" id="A0A434A1I6"/>
<accession>A0A434A1I6</accession>
<keyword evidence="1" id="KW-0812">Transmembrane</keyword>
<feature type="transmembrane region" description="Helical" evidence="1">
    <location>
        <begin position="38"/>
        <end position="58"/>
    </location>
</feature>
<gene>
    <name evidence="2" type="ORF">D0817_22045</name>
</gene>
<dbReference type="EMBL" id="QWDM01000019">
    <property type="protein sequence ID" value="RUT68215.1"/>
    <property type="molecule type" value="Genomic_DNA"/>
</dbReference>
<reference evidence="3" key="1">
    <citation type="journal article" date="2019" name="Syst. Appl. Microbiol.">
        <title>Flavobacterium circumlabens sp. nov. and Flavobacterium cupreum sp. nov., two psychrotrophic species isolated from Antarctic environmental samples.</title>
        <authorList>
            <person name="Kralova S."/>
            <person name="Busse H.-J."/>
            <person name="Svec P."/>
            <person name="Maslanova I."/>
            <person name="Stankova E."/>
            <person name="Bartak M."/>
            <person name="Sedlacek I."/>
        </authorList>
    </citation>
    <scope>NUCLEOTIDE SEQUENCE [LARGE SCALE GENOMIC DNA]</scope>
    <source>
        <strain evidence="3">CCM 8825</strain>
    </source>
</reference>
<sequence>MFLYHLCGKIFEISIAVRLWGFFLVLKDIGYRRLNRIFYINITQGFNLGIQSMFAIFLNRESLSSRLKPWPMFFKVFNFNSELIFSYIPYMV</sequence>
<dbReference type="Proteomes" id="UP000288102">
    <property type="component" value="Unassembled WGS sequence"/>
</dbReference>
<evidence type="ECO:0000313" key="2">
    <source>
        <dbReference type="EMBL" id="RUT68215.1"/>
    </source>
</evidence>
<keyword evidence="1" id="KW-1133">Transmembrane helix</keyword>
<keyword evidence="1" id="KW-0472">Membrane</keyword>